<dbReference type="Pfam" id="PF18962">
    <property type="entry name" value="Por_Secre_tail"/>
    <property type="match status" value="1"/>
</dbReference>
<evidence type="ECO:0000313" key="4">
    <source>
        <dbReference type="EMBL" id="SMD32846.1"/>
    </source>
</evidence>
<dbReference type="NCBIfam" id="TIGR04183">
    <property type="entry name" value="Por_Secre_tail"/>
    <property type="match status" value="1"/>
</dbReference>
<accession>A0A1W2G969</accession>
<evidence type="ECO:0000259" key="2">
    <source>
        <dbReference type="Pfam" id="PF16173"/>
    </source>
</evidence>
<dbReference type="Proteomes" id="UP000192472">
    <property type="component" value="Unassembled WGS sequence"/>
</dbReference>
<evidence type="ECO:0000259" key="3">
    <source>
        <dbReference type="Pfam" id="PF18962"/>
    </source>
</evidence>
<keyword evidence="5" id="KW-1185">Reference proteome</keyword>
<dbReference type="EMBL" id="FWYF01000001">
    <property type="protein sequence ID" value="SMD32846.1"/>
    <property type="molecule type" value="Genomic_DNA"/>
</dbReference>
<dbReference type="Pfam" id="PF16116">
    <property type="entry name" value="DUF4832"/>
    <property type="match status" value="1"/>
</dbReference>
<feature type="domain" description="DUF4832" evidence="1">
    <location>
        <begin position="439"/>
        <end position="631"/>
    </location>
</feature>
<gene>
    <name evidence="4" type="ORF">SAMN04488029_1204</name>
</gene>
<name>A0A1W2G969_REIFA</name>
<evidence type="ECO:0000313" key="5">
    <source>
        <dbReference type="Proteomes" id="UP000192472"/>
    </source>
</evidence>
<dbReference type="RefSeq" id="WP_084371485.1">
    <property type="nucleotide sequence ID" value="NZ_FWYF01000001.1"/>
</dbReference>
<dbReference type="InterPro" id="IPR032379">
    <property type="entry name" value="DUF4874"/>
</dbReference>
<dbReference type="STRING" id="692418.SAMN04488029_1204"/>
<dbReference type="OrthoDB" id="9760654at2"/>
<organism evidence="4 5">
    <name type="scientific">Reichenbachiella faecimaris</name>
    <dbReference type="NCBI Taxonomy" id="692418"/>
    <lineage>
        <taxon>Bacteria</taxon>
        <taxon>Pseudomonadati</taxon>
        <taxon>Bacteroidota</taxon>
        <taxon>Cytophagia</taxon>
        <taxon>Cytophagales</taxon>
        <taxon>Reichenbachiellaceae</taxon>
        <taxon>Reichenbachiella</taxon>
    </lineage>
</organism>
<dbReference type="InterPro" id="IPR026444">
    <property type="entry name" value="Secre_tail"/>
</dbReference>
<protein>
    <submittedName>
        <fullName evidence="4">Por secretion system C-terminal sorting domain-containing protein</fullName>
    </submittedName>
</protein>
<evidence type="ECO:0000259" key="1">
    <source>
        <dbReference type="Pfam" id="PF16116"/>
    </source>
</evidence>
<dbReference type="Pfam" id="PF16173">
    <property type="entry name" value="DUF4874"/>
    <property type="match status" value="1"/>
</dbReference>
<feature type="domain" description="Secretion system C-terminal sorting" evidence="3">
    <location>
        <begin position="1716"/>
        <end position="1791"/>
    </location>
</feature>
<sequence>MKKTLLLIIVFLNLINLSTQKMYGQTLKSSSYSEDLDAILNPERGFYKHTESHNGFPSVFVNSYAQLSSAQLDGFLSENISLVLRLFYIHEFANVDTISQAYQTKMQTDFDLLRQKGMKAIVRFAYSNIQDSLDLNVTPERIDGHLQSVKSILAANQDIILVVQAGLIGTWGEWYYTNNFGNAGSISAADYEKRFQVITSLLDNVPAGVAVQLRTPDYKRRYLEAIGESTSAISASEAYNPALVKARLGHHNDCVLSTPDGRVHEITIPKSDFSSLADTLFVGYRGMWDTYGTADTTLWANSTQSQLPINSDPLAQYVLGSNSISGGWDALPNLVTFVNGTVQEFKMADDGTNLYIRVAESGYLASGKLRFDILINTDENISTGWADATFWTSSGADYLIQKYLDASVTLNQHTGSGSGFTWNASSSTISSTLAYTDSFDDQGTFVTTDDISWVADDSNYVIQGGETCLPTNQNDCAKSEARLALHKYTYLNSLYQPDVLDKWETQGCLDDIENELGYRIKLNAASIQGSVAAGSKLFVSLDITNQGYAAPARLRPLYLVLRDSITSAEYSIPFESPASDVRMWLSGNTVFNESLVVPASVPTGTYKLFLNLPDASSSLASNVNYSIRFANQSTWEPTTGYNDLSLSTEVTSAGSPSVPTIVVDGSLADWSNVDAIGIGTGAVGAVKAHDIADTLFVSAAGTLGNGFNLYIDADGQSYTGYEGWSEGADYKLSADKLYRFEFDESWVEIASSITYVQNSTSFEVKIPKNLLYGLDETVKVGYENLVSEVSSGKAPSAGNLFSYALDYAVSVPRPAIAITADGSSADWAYVDPLVQTSGTLKLLKAFDDQTNIYVLVKGDLTNVTSNYDMYMNTDGSTQTGLIDPGFWSTTGLDYALLSGVIYEHDSVTSKANNGGNPNAWAWTVASASPTIQTASDSSTREIIIPKSLLNELSIGSFVDIGYRKINSGTVVHKLPASGGLARYAIETPYVEDLESLIISDDVTNLTLTVQGGVITTTYDALLDADNSAGTGYSDGASVSGADYLIQNGILYSYGGDGTSWAWNTTGVTITVTDSEIDPNISQRQISVPKSGLNLTSSGATIRLVYKSTVSFAETARLPESGMESYVTVKAYIPELETYTISDDGINIYLTVEGSNVTDTYEAFINIDNNTTTGYIDATWTTMGADYLIKDGLLYQYSGSSNEWGWTSVPSAINVINTQLTVDVNKREIAIPRVSMSTLVIDDIITSGYRNIIGIDLGAYIPGTGGMKPHTVSNSYVSDLQEIVITDDQDSVYITVKGGNLASTYDLFINSDENATTGYYVPAWDASGADLLVQNGTLYDYSGTSNGWGWTGSANSVAIQDTDLGGGLHQRKISVPRAAIASTTLTVSVGYGNTSGGNIVAQLPADGDMLAYVLTPLELTIGEVGKITNDQVDGSEWTSVSLTNTYTNPVVIMSPLSYENGQPATLRVKDVTSSSFKYQIDEWDYLNGSHSEENFFYLVVEAGVYELDGGVTLQAGATSSDDDWASVAFTESFSTTPLVFAQTVTYNDAAALTTRIRWIDNEAFDLKVQEEEGSDNEHALETVAWLALSEGVGNIGRTYEVNGTSRNYDHIFFEKYLTNTYDDPLLFAHMQTSYGSDACALRYDNLDEDVVEFKVEEEKSADFETNHTNEEIGFFVLDSAGVIKGKQVYQAGARIKISGTISVEQEVIESTFEYNTYPNPVFDNLNIAYQINQEGSVSIEIYGLDGQKHFSQSEVFVEGHYARSIAISHVPKGIAILRIQAHGKVYTHKLLVK</sequence>
<feature type="domain" description="DUF4874" evidence="2">
    <location>
        <begin position="41"/>
        <end position="218"/>
    </location>
</feature>
<proteinExistence type="predicted"/>
<reference evidence="4 5" key="1">
    <citation type="submission" date="2017-04" db="EMBL/GenBank/DDBJ databases">
        <authorList>
            <person name="Afonso C.L."/>
            <person name="Miller P.J."/>
            <person name="Scott M.A."/>
            <person name="Spackman E."/>
            <person name="Goraichik I."/>
            <person name="Dimitrov K.M."/>
            <person name="Suarez D.L."/>
            <person name="Swayne D.E."/>
        </authorList>
    </citation>
    <scope>NUCLEOTIDE SEQUENCE [LARGE SCALE GENOMIC DNA]</scope>
    <source>
        <strain evidence="4 5">DSM 26133</strain>
    </source>
</reference>
<dbReference type="InterPro" id="IPR032267">
    <property type="entry name" value="DUF4832"/>
</dbReference>